<organism evidence="1 2">
    <name type="scientific">Mucilaginibacter celer</name>
    <dbReference type="NCBI Taxonomy" id="2305508"/>
    <lineage>
        <taxon>Bacteria</taxon>
        <taxon>Pseudomonadati</taxon>
        <taxon>Bacteroidota</taxon>
        <taxon>Sphingobacteriia</taxon>
        <taxon>Sphingobacteriales</taxon>
        <taxon>Sphingobacteriaceae</taxon>
        <taxon>Mucilaginibacter</taxon>
    </lineage>
</organism>
<evidence type="ECO:0000313" key="1">
    <source>
        <dbReference type="EMBL" id="AYL94753.1"/>
    </source>
</evidence>
<dbReference type="Proteomes" id="UP000270046">
    <property type="component" value="Chromosome"/>
</dbReference>
<dbReference type="AlphaFoldDB" id="A0A494VTR8"/>
<sequence length="90" mass="10893">MCIIDTYIFNKCPFKSKFRIKTIFFDIFFNTFQYFFSVKKALIKRFKIIFYIKFAIDICKCKLVACCFGNYYKPIIADKLSLFLFIKINK</sequence>
<dbReference type="KEGG" id="muh:HYN43_005325"/>
<name>A0A494VTR8_9SPHI</name>
<evidence type="ECO:0000313" key="2">
    <source>
        <dbReference type="Proteomes" id="UP000270046"/>
    </source>
</evidence>
<accession>A0A494VTR8</accession>
<dbReference type="EMBL" id="CP032869">
    <property type="protein sequence ID" value="AYL94753.1"/>
    <property type="molecule type" value="Genomic_DNA"/>
</dbReference>
<protein>
    <submittedName>
        <fullName evidence="1">Uncharacterized protein</fullName>
    </submittedName>
</protein>
<proteinExistence type="predicted"/>
<keyword evidence="2" id="KW-1185">Reference proteome</keyword>
<gene>
    <name evidence="1" type="ORF">HYN43_005325</name>
</gene>
<reference evidence="1 2" key="1">
    <citation type="submission" date="2018-10" db="EMBL/GenBank/DDBJ databases">
        <title>Genome sequencing of Mucilaginibacter sp. HYN0043.</title>
        <authorList>
            <person name="Kim M."/>
            <person name="Yi H."/>
        </authorList>
    </citation>
    <scope>NUCLEOTIDE SEQUENCE [LARGE SCALE GENOMIC DNA]</scope>
    <source>
        <strain evidence="1 2">HYN0043</strain>
    </source>
</reference>